<proteinExistence type="predicted"/>
<dbReference type="GO" id="GO:0031177">
    <property type="term" value="F:phosphopantetheine binding"/>
    <property type="evidence" value="ECO:0007669"/>
    <property type="project" value="InterPro"/>
</dbReference>
<dbReference type="InterPro" id="IPR000873">
    <property type="entry name" value="AMP-dep_synth/lig_dom"/>
</dbReference>
<dbReference type="STRING" id="262898.GA0070564_104463"/>
<dbReference type="SUPFAM" id="SSF56801">
    <property type="entry name" value="Acetyl-CoA synthetase-like"/>
    <property type="match status" value="2"/>
</dbReference>
<reference evidence="7" key="1">
    <citation type="submission" date="2016-06" db="EMBL/GenBank/DDBJ databases">
        <authorList>
            <person name="Varghese N."/>
            <person name="Submissions Spin"/>
        </authorList>
    </citation>
    <scope>NUCLEOTIDE SEQUENCE [LARGE SCALE GENOMIC DNA]</scope>
    <source>
        <strain evidence="7">DSM 44830</strain>
    </source>
</reference>
<dbReference type="Pfam" id="PF00668">
    <property type="entry name" value="Condensation"/>
    <property type="match status" value="3"/>
</dbReference>
<protein>
    <submittedName>
        <fullName evidence="6">Amino acid adenylation domain-containing protein</fullName>
    </submittedName>
</protein>
<dbReference type="SMART" id="SM00823">
    <property type="entry name" value="PKS_PP"/>
    <property type="match status" value="2"/>
</dbReference>
<dbReference type="GO" id="GO:0008610">
    <property type="term" value="P:lipid biosynthetic process"/>
    <property type="evidence" value="ECO:0007669"/>
    <property type="project" value="UniProtKB-ARBA"/>
</dbReference>
<accession>A0A1C4YWB3</accession>
<dbReference type="FunFam" id="3.30.300.30:FF:000010">
    <property type="entry name" value="Enterobactin synthetase component F"/>
    <property type="match status" value="1"/>
</dbReference>
<dbReference type="InterPro" id="IPR036736">
    <property type="entry name" value="ACP-like_sf"/>
</dbReference>
<dbReference type="Pfam" id="PF00550">
    <property type="entry name" value="PP-binding"/>
    <property type="match status" value="2"/>
</dbReference>
<dbReference type="NCBIfam" id="TIGR01733">
    <property type="entry name" value="AA-adenyl-dom"/>
    <property type="match status" value="2"/>
</dbReference>
<feature type="region of interest" description="Disordered" evidence="4">
    <location>
        <begin position="23"/>
        <end position="43"/>
    </location>
</feature>
<dbReference type="GO" id="GO:0043041">
    <property type="term" value="P:amino acid activation for nonribosomal peptide biosynthetic process"/>
    <property type="evidence" value="ECO:0007669"/>
    <property type="project" value="TreeGrafter"/>
</dbReference>
<comment type="cofactor">
    <cofactor evidence="1">
        <name>pantetheine 4'-phosphate</name>
        <dbReference type="ChEBI" id="CHEBI:47942"/>
    </cofactor>
</comment>
<name>A0A1C4YWB3_9ACTN</name>
<gene>
    <name evidence="6" type="ORF">GA0070564_104463</name>
</gene>
<dbReference type="InterPro" id="IPR010071">
    <property type="entry name" value="AA_adenyl_dom"/>
</dbReference>
<evidence type="ECO:0000256" key="2">
    <source>
        <dbReference type="ARBA" id="ARBA00022450"/>
    </source>
</evidence>
<feature type="domain" description="Carrier" evidence="5">
    <location>
        <begin position="995"/>
        <end position="1070"/>
    </location>
</feature>
<dbReference type="Gene3D" id="2.30.38.10">
    <property type="entry name" value="Luciferase, Domain 3"/>
    <property type="match status" value="1"/>
</dbReference>
<keyword evidence="2" id="KW-0596">Phosphopantetheine</keyword>
<dbReference type="GO" id="GO:0005737">
    <property type="term" value="C:cytoplasm"/>
    <property type="evidence" value="ECO:0007669"/>
    <property type="project" value="TreeGrafter"/>
</dbReference>
<feature type="domain" description="Carrier" evidence="5">
    <location>
        <begin position="2055"/>
        <end position="2135"/>
    </location>
</feature>
<keyword evidence="3" id="KW-0597">Phosphoprotein</keyword>
<dbReference type="GO" id="GO:0044550">
    <property type="term" value="P:secondary metabolite biosynthetic process"/>
    <property type="evidence" value="ECO:0007669"/>
    <property type="project" value="UniProtKB-ARBA"/>
</dbReference>
<evidence type="ECO:0000256" key="1">
    <source>
        <dbReference type="ARBA" id="ARBA00001957"/>
    </source>
</evidence>
<dbReference type="GO" id="GO:0072330">
    <property type="term" value="P:monocarboxylic acid biosynthetic process"/>
    <property type="evidence" value="ECO:0007669"/>
    <property type="project" value="UniProtKB-ARBA"/>
</dbReference>
<dbReference type="Proteomes" id="UP000199504">
    <property type="component" value="Unassembled WGS sequence"/>
</dbReference>
<organism evidence="6 7">
    <name type="scientific">Micromonospora mirobrigensis</name>
    <dbReference type="NCBI Taxonomy" id="262898"/>
    <lineage>
        <taxon>Bacteria</taxon>
        <taxon>Bacillati</taxon>
        <taxon>Actinomycetota</taxon>
        <taxon>Actinomycetes</taxon>
        <taxon>Micromonosporales</taxon>
        <taxon>Micromonosporaceae</taxon>
        <taxon>Micromonospora</taxon>
    </lineage>
</organism>
<dbReference type="InterPro" id="IPR009081">
    <property type="entry name" value="PP-bd_ACP"/>
</dbReference>
<dbReference type="CDD" id="cd17646">
    <property type="entry name" value="A_NRPS_AB3403-like"/>
    <property type="match status" value="1"/>
</dbReference>
<dbReference type="FunFam" id="1.10.1200.10:FF:000016">
    <property type="entry name" value="Non-ribosomal peptide synthase"/>
    <property type="match status" value="1"/>
</dbReference>
<evidence type="ECO:0000259" key="5">
    <source>
        <dbReference type="PROSITE" id="PS50075"/>
    </source>
</evidence>
<dbReference type="SUPFAM" id="SSF52777">
    <property type="entry name" value="CoA-dependent acyltransferases"/>
    <property type="match status" value="6"/>
</dbReference>
<sequence length="2582" mass="274509">MPATDADKLRDLIGRRLSAARRDRGPRAVIERSTGPGPAAPPQERMLFLDELEPGGSAYHLILTFRLEGPVDAGALERALRGIEERHEVLRSRYERRDGTETLVPGEPSFTLRRADLPDDPAAVAALQAAELGRPFDLRAGPVWRGVLARTDDTLHHLVLTAHHIAIDGWSMDVLRQELARGYAAELGRGARPAPPAVRYADYAAWERRRLDNGDHDQQLAHWRQRLADLPAALELPTDRRPPQRRTRPAGLVAGLVDAELAGAVRALARDAGATPFMVLAACLQTLLHRYCGRSDFLVGVPVAGRTEPSLKPLIGLFVNTVVLRADCRPGLSFRELLDRTRGDAVAAFAHQDVPFERVVTSLPPSRAVAGMPLFEVMLVWNAADQGTWSLGGAKAVYLPGAASGTAKFDLSLQVTEAGDAYELLLEYDRELWEEASAARMLGHLVTLTRGAVVDPDLELGRLPLLDAAERELAARHAQGPVRAYPGPVDLAAMVAERAARDGDAVALVFDGAELTHRELDRRANRLAHHLRALGVRPDQPVAVLLERSFDLVVAILGIVRSGGAYLPLDPEHPAGRSAGVLRDAGVRVVVTHTALAGAAEAAGCTPVRLDADATAVAAHPDTWTLPPALPDQLAYVFYTSGSTGRPKGVMVSHRAAHNQIRWQVDRFGIGPGETVLLKTNVTFDDSVVEVFAALAGGARLVIAQPGGHRDPEYLRALLAAERVGYVRFVPTMLAALLEHGGDVPVPALRVVKSAGEALPPELAARCLAALDAELYNAYGPTEAAVNVTVARCRPGEPLVTIGTPIENVRCHVLDDALAPQPVGVPGMLHLGGVQLARGYHGRPALTAEQFVPDPFGPPGGRLYRTGDLVRRLPDGRLDYLGRADRQVKVRGMRIELGEIESVLAEHPTVGQAVLAARDDRPGGARLVAYLLPSAAGTPDVRQLRAWLADRLPEYMVPAAFTVLAAFPLLPSGKVDRKSLPDAEPEAAPVQAYEPPRGDLERTVAEVWAGTLGVERIGRDDSFFTHGGHSLLAMETLLALRERLRRPVPLRLVFEAPTLAAFAARVAELPATAPDAPPVEPVRARADGVAEVSAAEARIWFADQLEPGDPAYNLPVVCRLRGDVDVPALLAALRALPDAHEALRTRFASVDGRPVRVVAVEVDLPLRVVDLRGLDAADRDRALTAALAEAAGAPFDLATGPLARAAVLPLGDDELVLALTLHHIVADGWSIQPLLADLGTAYAAARAGRPVALPDRLGAGDYAGWRNRPLPDEARAAELAHWRERLTGLPGAPELPTDGPRDAADGSAGAAVPFTVPAATADRVRELARAEGCTPFMVLLAGYAAVLARHCATDEVVLTMPVADRGRPDLDGIVGLLLDTAVLRLPVRADDGFRTLLRTARTAVLDAQEHRLLPFDQVVDALGLDGRTLARYAVSMDPLRAGAVAFADGVTLEPEPFDLRHSKADLNVLFADGEQGLGGGIVHRTPLLGADRVRRLTGHLLTLLDAATRAPDIPLARIGLLTPDERAELTVGGAPSAAAPAPACLHTLVLDQIARTPQAVALVTDEGEWTYRRLGERAARLARHLTARGVRPGTLVGLCLGRGAQQPVAVLAVLLAGAGYVALDPAHPPARLRGVLADSGATVVVTDRPWAAACADSGLPTVVLADDEATIAGQDPEVPDTATTVDPAAVAYLVYTSGSTGRPKGVRTPHAAAAAYLRDYLGGFGLDTGDTVLQLAGLAFDACVRDLLGPLTTGARVVLLDDERAADPQAVVAAVDRHGVTAVLSVVPTLLRALLTVAEQRHPAPGGRLRLLLTAGEALDRADCARAGTAFAGRPTVVNQYGPTEATMTTTSAPVEAAPGERGPAPLGVPVAGARVWIVDRHGDLAPTGVPGEVWIGGGRLADGYHRQPALTATSFVPDPFSGVAGARAYRTGDRARREADGTLTFLGRGDDQVKIRGHRVEPAGVESVLRTLPGVEEAAVVPVRGDSGVVRLVGCVAPATLDADAVRAGLRGLLPEYQVPTVIRVLPALPRTPNNKVDRRLLAALDEPAQRSTPPRTPTEHVVADVFAEVLGDERVGAAPVGRDDDFFARGGHSLLAARLAARLHRATGHEVPLREVLDLRTVTALAGWLDRAGPVPAGVRPEVPATADAAEAAPPTPGQESIWRHCRREPDTAAYNVGFTARVTGDVDQVALARALDALADRHPALRTRFPDTAAGPGVLVAPRVLLPLNRHDVSGEPDPRQAALRRATAELRTPFDLERGPLARAVLIRCGPREHLLGLTVHHIVADGWTLSVLQRDLAALHDEFAAGRLPQLPPVPGFAGYAAAQLARLDTPRAAADAAFWRDRLRDVPTVLPLPTDRPRPRRWSLAGSVEPFTIDPAVAAGVRRLADETGATGFVVLLAAFQRWLHRLSGAERFLVAVPVANRPDPESERVAGPFANIVPVPADLGGAPTFRELVGRVRETFLDVWEHRELPYEQLVTAHAAADGDRPPLCQAMFAVQNLPPAGPGLSGLAATPLLLDRGTCRYQLHMRCHETPDGLAGWLEYSTALFDRPAVLQRLRGFLTLLAGAVTAPDDPGAC</sequence>
<dbReference type="Gene3D" id="3.30.559.30">
    <property type="entry name" value="Nonribosomal peptide synthetase, condensation domain"/>
    <property type="match status" value="3"/>
</dbReference>
<dbReference type="FunFam" id="3.40.50.12780:FF:000012">
    <property type="entry name" value="Non-ribosomal peptide synthetase"/>
    <property type="match status" value="1"/>
</dbReference>
<dbReference type="CDD" id="cd19531">
    <property type="entry name" value="LCL_NRPS-like"/>
    <property type="match status" value="3"/>
</dbReference>
<dbReference type="OrthoDB" id="2472181at2"/>
<evidence type="ECO:0000256" key="4">
    <source>
        <dbReference type="SAM" id="MobiDB-lite"/>
    </source>
</evidence>
<dbReference type="Gene3D" id="3.40.50.980">
    <property type="match status" value="2"/>
</dbReference>
<dbReference type="InterPro" id="IPR020845">
    <property type="entry name" value="AMP-binding_CS"/>
</dbReference>
<dbReference type="FunFam" id="3.40.50.980:FF:000001">
    <property type="entry name" value="Non-ribosomal peptide synthetase"/>
    <property type="match status" value="1"/>
</dbReference>
<dbReference type="PANTHER" id="PTHR45527">
    <property type="entry name" value="NONRIBOSOMAL PEPTIDE SYNTHETASE"/>
    <property type="match status" value="1"/>
</dbReference>
<dbReference type="Gene3D" id="3.40.50.12780">
    <property type="entry name" value="N-terminal domain of ligase-like"/>
    <property type="match status" value="1"/>
</dbReference>
<evidence type="ECO:0000313" key="7">
    <source>
        <dbReference type="Proteomes" id="UP000199504"/>
    </source>
</evidence>
<dbReference type="CDD" id="cd05930">
    <property type="entry name" value="A_NRPS"/>
    <property type="match status" value="1"/>
</dbReference>
<dbReference type="FunFam" id="2.30.38.10:FF:000001">
    <property type="entry name" value="Non-ribosomal peptide synthetase PvdI"/>
    <property type="match status" value="1"/>
</dbReference>
<dbReference type="Pfam" id="PF13193">
    <property type="entry name" value="AMP-binding_C"/>
    <property type="match status" value="2"/>
</dbReference>
<dbReference type="EMBL" id="FMCX01000004">
    <property type="protein sequence ID" value="SCF25033.1"/>
    <property type="molecule type" value="Genomic_DNA"/>
</dbReference>
<evidence type="ECO:0000313" key="6">
    <source>
        <dbReference type="EMBL" id="SCF25033.1"/>
    </source>
</evidence>
<dbReference type="InterPro" id="IPR020806">
    <property type="entry name" value="PKS_PP-bd"/>
</dbReference>
<dbReference type="SUPFAM" id="SSF47336">
    <property type="entry name" value="ACP-like"/>
    <property type="match status" value="2"/>
</dbReference>
<dbReference type="RefSeq" id="WP_091609561.1">
    <property type="nucleotide sequence ID" value="NZ_FMCX01000004.1"/>
</dbReference>
<dbReference type="PANTHER" id="PTHR45527:SF1">
    <property type="entry name" value="FATTY ACID SYNTHASE"/>
    <property type="match status" value="1"/>
</dbReference>
<dbReference type="InterPro" id="IPR001242">
    <property type="entry name" value="Condensation_dom"/>
</dbReference>
<dbReference type="InterPro" id="IPR045851">
    <property type="entry name" value="AMP-bd_C_sf"/>
</dbReference>
<keyword evidence="7" id="KW-1185">Reference proteome</keyword>
<dbReference type="Gene3D" id="1.10.1200.10">
    <property type="entry name" value="ACP-like"/>
    <property type="match status" value="2"/>
</dbReference>
<dbReference type="PROSITE" id="PS00455">
    <property type="entry name" value="AMP_BINDING"/>
    <property type="match status" value="2"/>
</dbReference>
<dbReference type="InterPro" id="IPR025110">
    <property type="entry name" value="AMP-bd_C"/>
</dbReference>
<evidence type="ECO:0000256" key="3">
    <source>
        <dbReference type="ARBA" id="ARBA00022553"/>
    </source>
</evidence>
<dbReference type="Gene3D" id="3.30.300.30">
    <property type="match status" value="2"/>
</dbReference>
<dbReference type="GO" id="GO:0003824">
    <property type="term" value="F:catalytic activity"/>
    <property type="evidence" value="ECO:0007669"/>
    <property type="project" value="InterPro"/>
</dbReference>
<dbReference type="PROSITE" id="PS50075">
    <property type="entry name" value="CARRIER"/>
    <property type="match status" value="2"/>
</dbReference>
<dbReference type="Gene3D" id="3.30.559.10">
    <property type="entry name" value="Chloramphenicol acetyltransferase-like domain"/>
    <property type="match status" value="3"/>
</dbReference>
<dbReference type="Pfam" id="PF00501">
    <property type="entry name" value="AMP-binding"/>
    <property type="match status" value="2"/>
</dbReference>
<dbReference type="InterPro" id="IPR042099">
    <property type="entry name" value="ANL_N_sf"/>
</dbReference>
<feature type="region of interest" description="Disordered" evidence="4">
    <location>
        <begin position="1288"/>
        <end position="1307"/>
    </location>
</feature>
<dbReference type="InterPro" id="IPR023213">
    <property type="entry name" value="CAT-like_dom_sf"/>
</dbReference>